<keyword evidence="1" id="KW-1133">Transmembrane helix</keyword>
<evidence type="ECO:0000313" key="2">
    <source>
        <dbReference type="EMBL" id="MBB6730970.1"/>
    </source>
</evidence>
<organism evidence="2 3">
    <name type="scientific">Cohnella zeiphila</name>
    <dbReference type="NCBI Taxonomy" id="2761120"/>
    <lineage>
        <taxon>Bacteria</taxon>
        <taxon>Bacillati</taxon>
        <taxon>Bacillota</taxon>
        <taxon>Bacilli</taxon>
        <taxon>Bacillales</taxon>
        <taxon>Paenibacillaceae</taxon>
        <taxon>Cohnella</taxon>
    </lineage>
</organism>
<feature type="transmembrane region" description="Helical" evidence="1">
    <location>
        <begin position="36"/>
        <end position="56"/>
    </location>
</feature>
<comment type="caution">
    <text evidence="2">The sequence shown here is derived from an EMBL/GenBank/DDBJ whole genome shotgun (WGS) entry which is preliminary data.</text>
</comment>
<keyword evidence="1" id="KW-0472">Membrane</keyword>
<proteinExistence type="predicted"/>
<dbReference type="AlphaFoldDB" id="A0A7X0SJ72"/>
<accession>A0A7X0SJ72</accession>
<gene>
    <name evidence="2" type="ORF">H7C18_08645</name>
</gene>
<name>A0A7X0SJ72_9BACL</name>
<sequence length="241" mass="26115">MMFFPLNRKWSVLGPKVKQARWWADHTGSASLEGALVFPVIFILTFLVLFFAIYIAQNAIVYYRTAIAGERTAFNWSNSAKDPLTGAYPEGSYDGLYWRVLDDGVLAGWLGNDDGKGVAVEFPSASGSGDGLAASKLQAGAGPLASDLSGKMSYLNRTLERTVSTVAFNTAVPEPLRRFNGTSFLGASTDAVVVEPAEFIRSFDTVRYYAKKMKGAAEGEDSYLQKIKSVWSSRSSSAGKS</sequence>
<keyword evidence="1" id="KW-0812">Transmembrane</keyword>
<evidence type="ECO:0000256" key="1">
    <source>
        <dbReference type="SAM" id="Phobius"/>
    </source>
</evidence>
<dbReference type="RefSeq" id="WP_238357555.1">
    <property type="nucleotide sequence ID" value="NZ_JACJVO010000009.1"/>
</dbReference>
<keyword evidence="3" id="KW-1185">Reference proteome</keyword>
<reference evidence="2 3" key="1">
    <citation type="submission" date="2020-08" db="EMBL/GenBank/DDBJ databases">
        <title>Cohnella phylogeny.</title>
        <authorList>
            <person name="Dunlap C."/>
        </authorList>
    </citation>
    <scope>NUCLEOTIDE SEQUENCE [LARGE SCALE GENOMIC DNA]</scope>
    <source>
        <strain evidence="2 3">CBP 2801</strain>
    </source>
</reference>
<evidence type="ECO:0000313" key="3">
    <source>
        <dbReference type="Proteomes" id="UP000564644"/>
    </source>
</evidence>
<protein>
    <submittedName>
        <fullName evidence="2">Pilus assembly protein</fullName>
    </submittedName>
</protein>
<dbReference type="Proteomes" id="UP000564644">
    <property type="component" value="Unassembled WGS sequence"/>
</dbReference>
<dbReference type="EMBL" id="JACJVO010000009">
    <property type="protein sequence ID" value="MBB6730970.1"/>
    <property type="molecule type" value="Genomic_DNA"/>
</dbReference>